<feature type="non-terminal residue" evidence="3">
    <location>
        <position position="115"/>
    </location>
</feature>
<organism evidence="3 4">
    <name type="scientific">Bacteroides ovatus</name>
    <dbReference type="NCBI Taxonomy" id="28116"/>
    <lineage>
        <taxon>Bacteria</taxon>
        <taxon>Pseudomonadati</taxon>
        <taxon>Bacteroidota</taxon>
        <taxon>Bacteroidia</taxon>
        <taxon>Bacteroidales</taxon>
        <taxon>Bacteroidaceae</taxon>
        <taxon>Bacteroides</taxon>
    </lineage>
</organism>
<name>A0A5M5BWA3_BACOV</name>
<reference evidence="3 4" key="1">
    <citation type="journal article" date="2019" name="Nat. Med.">
        <title>A library of human gut bacterial isolates paired with longitudinal multiomics data enables mechanistic microbiome research.</title>
        <authorList>
            <person name="Poyet M."/>
            <person name="Groussin M."/>
            <person name="Gibbons S.M."/>
            <person name="Avila-Pacheco J."/>
            <person name="Jiang X."/>
            <person name="Kearney S.M."/>
            <person name="Perrotta A.R."/>
            <person name="Berdy B."/>
            <person name="Zhao S."/>
            <person name="Lieberman T.D."/>
            <person name="Swanson P.K."/>
            <person name="Smith M."/>
            <person name="Roesemann S."/>
            <person name="Alexander J.E."/>
            <person name="Rich S.A."/>
            <person name="Livny J."/>
            <person name="Vlamakis H."/>
            <person name="Clish C."/>
            <person name="Bullock K."/>
            <person name="Deik A."/>
            <person name="Scott J."/>
            <person name="Pierce K.A."/>
            <person name="Xavier R.J."/>
            <person name="Alm E.J."/>
        </authorList>
    </citation>
    <scope>NUCLEOTIDE SEQUENCE [LARGE SCALE GENOMIC DNA]</scope>
    <source>
        <strain evidence="3 4">BIOML-A163</strain>
    </source>
</reference>
<dbReference type="GO" id="GO:0003796">
    <property type="term" value="F:lysozyme activity"/>
    <property type="evidence" value="ECO:0007669"/>
    <property type="project" value="InterPro"/>
</dbReference>
<protein>
    <submittedName>
        <fullName evidence="3">Glycoside hydrolase family 25 protein</fullName>
    </submittedName>
</protein>
<evidence type="ECO:0000256" key="1">
    <source>
        <dbReference type="SAM" id="MobiDB-lite"/>
    </source>
</evidence>
<gene>
    <name evidence="3" type="ORF">F3D71_24215</name>
</gene>
<keyword evidence="2" id="KW-0812">Transmembrane</keyword>
<evidence type="ECO:0000256" key="2">
    <source>
        <dbReference type="SAM" id="Phobius"/>
    </source>
</evidence>
<sequence length="115" mass="13428">MPQRNNPMSAVQKKRTVSTTKRKGTTSSSKTSRTSKKEQVKHRTVMPTWLRNILAVIIVGCFSVAFYYFFIRPYAYRWKPCHGLREYGVCIPDGYDIHGIDISHYQGKIEWKKLL</sequence>
<feature type="transmembrane region" description="Helical" evidence="2">
    <location>
        <begin position="49"/>
        <end position="70"/>
    </location>
</feature>
<dbReference type="AlphaFoldDB" id="A0A5M5BWA3"/>
<keyword evidence="2" id="KW-0472">Membrane</keyword>
<dbReference type="GO" id="GO:0009253">
    <property type="term" value="P:peptidoglycan catabolic process"/>
    <property type="evidence" value="ECO:0007669"/>
    <property type="project" value="InterPro"/>
</dbReference>
<accession>A0A5M5BWA3</accession>
<dbReference type="InterPro" id="IPR002053">
    <property type="entry name" value="Glyco_hydro_25"/>
</dbReference>
<keyword evidence="3" id="KW-0378">Hydrolase</keyword>
<dbReference type="PROSITE" id="PS51904">
    <property type="entry name" value="GLYCOSYL_HYDROL_F25_2"/>
    <property type="match status" value="1"/>
</dbReference>
<comment type="caution">
    <text evidence="3">The sequence shown here is derived from an EMBL/GenBank/DDBJ whole genome shotgun (WGS) entry which is preliminary data.</text>
</comment>
<dbReference type="GO" id="GO:0016998">
    <property type="term" value="P:cell wall macromolecule catabolic process"/>
    <property type="evidence" value="ECO:0007669"/>
    <property type="project" value="InterPro"/>
</dbReference>
<evidence type="ECO:0000313" key="3">
    <source>
        <dbReference type="EMBL" id="KAA3939490.1"/>
    </source>
</evidence>
<dbReference type="Proteomes" id="UP000323717">
    <property type="component" value="Unassembled WGS sequence"/>
</dbReference>
<feature type="compositionally biased region" description="Basic residues" evidence="1">
    <location>
        <begin position="12"/>
        <end position="24"/>
    </location>
</feature>
<keyword evidence="2" id="KW-1133">Transmembrane helix</keyword>
<evidence type="ECO:0000313" key="4">
    <source>
        <dbReference type="Proteomes" id="UP000323717"/>
    </source>
</evidence>
<dbReference type="EMBL" id="VWLE01000516">
    <property type="protein sequence ID" value="KAA3939490.1"/>
    <property type="molecule type" value="Genomic_DNA"/>
</dbReference>
<feature type="region of interest" description="Disordered" evidence="1">
    <location>
        <begin position="1"/>
        <end position="39"/>
    </location>
</feature>
<proteinExistence type="predicted"/>